<accession>A0A7U3UP48</accession>
<dbReference type="Pfam" id="PF00196">
    <property type="entry name" value="GerE"/>
    <property type="match status" value="1"/>
</dbReference>
<dbReference type="GO" id="GO:0003677">
    <property type="term" value="F:DNA binding"/>
    <property type="evidence" value="ECO:0007669"/>
    <property type="project" value="InterPro"/>
</dbReference>
<reference evidence="5 6" key="1">
    <citation type="journal article" date="2010" name="J. Bacteriol.">
        <title>Biochemical characterization of a novel indole prenyltransferase from Streptomyces sp. SN-593.</title>
        <authorList>
            <person name="Takahashi S."/>
            <person name="Takagi H."/>
            <person name="Toyoda A."/>
            <person name="Uramoto M."/>
            <person name="Nogawa T."/>
            <person name="Ueki M."/>
            <person name="Sakaki Y."/>
            <person name="Osada H."/>
        </authorList>
    </citation>
    <scope>NUCLEOTIDE SEQUENCE [LARGE SCALE GENOMIC DNA]</scope>
    <source>
        <strain evidence="5 6">SN-593</strain>
    </source>
</reference>
<dbReference type="CDD" id="cd06170">
    <property type="entry name" value="LuxR_C_like"/>
    <property type="match status" value="1"/>
</dbReference>
<dbReference type="Gene3D" id="1.10.10.10">
    <property type="entry name" value="Winged helix-like DNA-binding domain superfamily/Winged helix DNA-binding domain"/>
    <property type="match status" value="1"/>
</dbReference>
<sequence>MTDGRQVTEWSQVGTGPVRRPATAALTVGKVPCVRQGKAETGRGNEDLTSPPRISPEHASVGTRQIVGRHAHLDRLRAALDEPGPRGTLLELPGEPASGKTRLLAAFREEAKAREVPVWTASGALHGARPGGGRPRAGAAPPVRHPAGAPDGRGGAGADLRAAFAAATGPGGTGLLLLDDLHAADRRSAQTLAALLRDPVPGLVVAAAYRPRQCPPWVRSALEGGATASWRLPVGPLSRADAALMAPGHPAASVDRAHALSQGLPGYAAALLREAEGAPAPDFQEEPVPLQVPGLDAELAALGEDERQVLDIAAVLGEPVDPGLLVAVAARSPAHCAHVVDRLAALDLLRPYPDPPHAWGFRHPLVRAACYHRVLPGQRWLLHTRAAAVLRRRAAPLTEIAEHVARGDCGSDPHAAADLAAAAHDVLPTRPDRAARWLRTALRLTRDPAGRAGITLALAEAEMASGRPWVSRTLLTDMCAAQGDQHQLTLARLAHSRAELMMGRPREGYVPLRRELPRAERVGGALGVRVAAEAAVCAVLDGNRDAVRHLELASRLLPSAPAAAFDTRLAVIEAFTAAYVGGIPAVGGRLASAAAVIDERSDDECAADLGTLTLLAWAETMLERDGEALRHFARGLRVTDRGGPRALTPYLLAGQAHAAARQGRVEAALAAAAEARGAARRMGNAPLAEFADVTHAASVARRDGSTAATPTPVAGAGGSPPDAGSWFAAMTARTAVRLRWERGDPAVTTELLLRACGGAELPRVEACGAAYWAGVLMDLALARGDTVQAAGWARTAEERAEQSGLDGQRGHALASRARLEAHRERPTTAAALAAGAAERFAALGFLHDEASARLVRARALGDLREWREAEVEMAQVRVIAQATGSRALLGVVVTEQRRVGACAGRQSAPASPGHLGLTRREWDIARRVAAGASNAEVAATLYVSVKTVESHLTRIFRKLGMTSRNGLAAALTVA</sequence>
<protein>
    <submittedName>
        <fullName evidence="5">Putative transcriptional regulator</fullName>
    </submittedName>
</protein>
<dbReference type="GO" id="GO:0006355">
    <property type="term" value="P:regulation of DNA-templated transcription"/>
    <property type="evidence" value="ECO:0007669"/>
    <property type="project" value="InterPro"/>
</dbReference>
<feature type="compositionally biased region" description="Low complexity" evidence="3">
    <location>
        <begin position="705"/>
        <end position="723"/>
    </location>
</feature>
<feature type="compositionally biased region" description="Low complexity" evidence="3">
    <location>
        <begin position="136"/>
        <end position="150"/>
    </location>
</feature>
<keyword evidence="1" id="KW-0547">Nucleotide-binding</keyword>
<feature type="region of interest" description="Disordered" evidence="3">
    <location>
        <begin position="123"/>
        <end position="155"/>
    </location>
</feature>
<dbReference type="SUPFAM" id="SSF52540">
    <property type="entry name" value="P-loop containing nucleoside triphosphate hydrolases"/>
    <property type="match status" value="1"/>
</dbReference>
<evidence type="ECO:0000313" key="6">
    <source>
        <dbReference type="Proteomes" id="UP000595703"/>
    </source>
</evidence>
<dbReference type="InterPro" id="IPR027417">
    <property type="entry name" value="P-loop_NTPase"/>
</dbReference>
<dbReference type="Pfam" id="PF13191">
    <property type="entry name" value="AAA_16"/>
    <property type="match status" value="1"/>
</dbReference>
<dbReference type="AlphaFoldDB" id="A0A7U3UP48"/>
<gene>
    <name evidence="5" type="ORF">RVR_1260</name>
</gene>
<evidence type="ECO:0000259" key="4">
    <source>
        <dbReference type="PROSITE" id="PS50043"/>
    </source>
</evidence>
<feature type="region of interest" description="Disordered" evidence="3">
    <location>
        <begin position="36"/>
        <end position="58"/>
    </location>
</feature>
<feature type="domain" description="HTH luxR-type" evidence="4">
    <location>
        <begin position="909"/>
        <end position="974"/>
    </location>
</feature>
<dbReference type="PRINTS" id="PR00038">
    <property type="entry name" value="HTHLUXR"/>
</dbReference>
<dbReference type="Proteomes" id="UP000595703">
    <property type="component" value="Chromosome"/>
</dbReference>
<dbReference type="InterPro" id="IPR041664">
    <property type="entry name" value="AAA_16"/>
</dbReference>
<dbReference type="InterPro" id="IPR000792">
    <property type="entry name" value="Tscrpt_reg_LuxR_C"/>
</dbReference>
<dbReference type="PROSITE" id="PS00622">
    <property type="entry name" value="HTH_LUXR_1"/>
    <property type="match status" value="1"/>
</dbReference>
<reference evidence="5 6" key="2">
    <citation type="journal article" date="2011" name="J. Antibiot.">
        <title>Furaquinocins I and J: novel polyketide isoprenoid hybrid compounds from Streptomyces reveromyceticus SN-593.</title>
        <authorList>
            <person name="Panthee S."/>
            <person name="Takahashi S."/>
            <person name="Takagi H."/>
            <person name="Nogawa T."/>
            <person name="Oowada E."/>
            <person name="Uramoto M."/>
            <person name="Osada H."/>
        </authorList>
    </citation>
    <scope>NUCLEOTIDE SEQUENCE [LARGE SCALE GENOMIC DNA]</scope>
    <source>
        <strain evidence="5 6">SN-593</strain>
    </source>
</reference>
<dbReference type="InterPro" id="IPR016032">
    <property type="entry name" value="Sig_transdc_resp-reg_C-effctor"/>
</dbReference>
<feature type="compositionally biased region" description="Basic and acidic residues" evidence="3">
    <location>
        <begin position="37"/>
        <end position="46"/>
    </location>
</feature>
<dbReference type="PANTHER" id="PTHR16305:SF35">
    <property type="entry name" value="TRANSCRIPTIONAL ACTIVATOR DOMAIN"/>
    <property type="match status" value="1"/>
</dbReference>
<dbReference type="PROSITE" id="PS50043">
    <property type="entry name" value="HTH_LUXR_2"/>
    <property type="match status" value="1"/>
</dbReference>
<evidence type="ECO:0000256" key="1">
    <source>
        <dbReference type="ARBA" id="ARBA00022741"/>
    </source>
</evidence>
<feature type="region of interest" description="Disordered" evidence="3">
    <location>
        <begin position="701"/>
        <end position="723"/>
    </location>
</feature>
<dbReference type="InterPro" id="IPR036388">
    <property type="entry name" value="WH-like_DNA-bd_sf"/>
</dbReference>
<evidence type="ECO:0000313" key="5">
    <source>
        <dbReference type="EMBL" id="BBA96108.1"/>
    </source>
</evidence>
<keyword evidence="2" id="KW-0067">ATP-binding</keyword>
<dbReference type="GO" id="GO:0005524">
    <property type="term" value="F:ATP binding"/>
    <property type="evidence" value="ECO:0007669"/>
    <property type="project" value="UniProtKB-KW"/>
</dbReference>
<dbReference type="KEGG" id="arev:RVR_1260"/>
<dbReference type="PANTHER" id="PTHR16305">
    <property type="entry name" value="TESTICULAR SOLUBLE ADENYLYL CYCLASE"/>
    <property type="match status" value="1"/>
</dbReference>
<dbReference type="GO" id="GO:0005737">
    <property type="term" value="C:cytoplasm"/>
    <property type="evidence" value="ECO:0007669"/>
    <property type="project" value="TreeGrafter"/>
</dbReference>
<evidence type="ECO:0000256" key="2">
    <source>
        <dbReference type="ARBA" id="ARBA00022840"/>
    </source>
</evidence>
<reference evidence="5 6" key="3">
    <citation type="journal article" date="2011" name="Nat. Chem. Biol.">
        <title>Reveromycin A biosynthesis uses RevG and RevJ for stereospecific spiroacetal formation.</title>
        <authorList>
            <person name="Takahashi S."/>
            <person name="Toyoda A."/>
            <person name="Sekiyama Y."/>
            <person name="Takagi H."/>
            <person name="Nogawa T."/>
            <person name="Uramoto M."/>
            <person name="Suzuki R."/>
            <person name="Koshino H."/>
            <person name="Kumano T."/>
            <person name="Panthee S."/>
            <person name="Dairi T."/>
            <person name="Ishikawa J."/>
            <person name="Ikeda H."/>
            <person name="Sakaki Y."/>
            <person name="Osada H."/>
        </authorList>
    </citation>
    <scope>NUCLEOTIDE SEQUENCE [LARGE SCALE GENOMIC DNA]</scope>
    <source>
        <strain evidence="5 6">SN-593</strain>
    </source>
</reference>
<keyword evidence="6" id="KW-1185">Reference proteome</keyword>
<dbReference type="SMART" id="SM00421">
    <property type="entry name" value="HTH_LUXR"/>
    <property type="match status" value="1"/>
</dbReference>
<name>A0A7U3UP48_9ACTN</name>
<dbReference type="GO" id="GO:0004016">
    <property type="term" value="F:adenylate cyclase activity"/>
    <property type="evidence" value="ECO:0007669"/>
    <property type="project" value="TreeGrafter"/>
</dbReference>
<dbReference type="SUPFAM" id="SSF46894">
    <property type="entry name" value="C-terminal effector domain of the bipartite response regulators"/>
    <property type="match status" value="1"/>
</dbReference>
<dbReference type="EMBL" id="AP018365">
    <property type="protein sequence ID" value="BBA96108.1"/>
    <property type="molecule type" value="Genomic_DNA"/>
</dbReference>
<organism evidence="5 6">
    <name type="scientific">Actinacidiphila reveromycinica</name>
    <dbReference type="NCBI Taxonomy" id="659352"/>
    <lineage>
        <taxon>Bacteria</taxon>
        <taxon>Bacillati</taxon>
        <taxon>Actinomycetota</taxon>
        <taxon>Actinomycetes</taxon>
        <taxon>Kitasatosporales</taxon>
        <taxon>Streptomycetaceae</taxon>
        <taxon>Actinacidiphila</taxon>
    </lineage>
</organism>
<reference evidence="5 6" key="4">
    <citation type="journal article" date="2020" name="Sci. Rep.">
        <title>beta-carboline chemical signals induce reveromycin production through a LuxR family regulator in Streptomyces sp. SN-593.</title>
        <authorList>
            <person name="Panthee S."/>
            <person name="Kito N."/>
            <person name="Hayashi T."/>
            <person name="Shimizu T."/>
            <person name="Ishikawa J."/>
            <person name="Hamamoto H."/>
            <person name="Osada H."/>
            <person name="Takahashi S."/>
        </authorList>
    </citation>
    <scope>NUCLEOTIDE SEQUENCE [LARGE SCALE GENOMIC DNA]</scope>
    <source>
        <strain evidence="5 6">SN-593</strain>
    </source>
</reference>
<evidence type="ECO:0000256" key="3">
    <source>
        <dbReference type="SAM" id="MobiDB-lite"/>
    </source>
</evidence>
<proteinExistence type="predicted"/>